<feature type="transmembrane region" description="Helical" evidence="7">
    <location>
        <begin position="162"/>
        <end position="180"/>
    </location>
</feature>
<dbReference type="CDD" id="cd06261">
    <property type="entry name" value="TM_PBP2"/>
    <property type="match status" value="1"/>
</dbReference>
<dbReference type="GO" id="GO:0005886">
    <property type="term" value="C:plasma membrane"/>
    <property type="evidence" value="ECO:0007669"/>
    <property type="project" value="UniProtKB-SubCell"/>
</dbReference>
<keyword evidence="6 7" id="KW-0472">Membrane</keyword>
<keyword evidence="5 7" id="KW-1133">Transmembrane helix</keyword>
<sequence length="304" mass="32268">MTTVAEFAETPTAQTAIGTTGVSRFSGILSALRRSPAGFIGFLIVLLLVLITAIGPFFTPDVAPNVKEILLPAGSPGHLLGTDNEGKDVLIQMIDGGRSVIFIGFFAAAISTVVAIVLGSLAAYLGGKTDSAVVTAADVVLTVPQIVLLAVLGAMFRLDSPLLLSLLIGALSWPVLTRAVRSQVLSLKEREFVEAARLLDLGTIRVVFVEILPNMASFILMNFMIGVTNAIYQLVGLYLLGLAPLTGSNWGIMLNRAWIAGAIFNDASLAFILSPIVAIVLLLLGLVMMTRSLEEILNPRLRDR</sequence>
<feature type="transmembrane region" description="Helical" evidence="7">
    <location>
        <begin position="100"/>
        <end position="125"/>
    </location>
</feature>
<comment type="caution">
    <text evidence="9">The sequence shown here is derived from an EMBL/GenBank/DDBJ whole genome shotgun (WGS) entry which is preliminary data.</text>
</comment>
<evidence type="ECO:0000256" key="7">
    <source>
        <dbReference type="RuleBase" id="RU363032"/>
    </source>
</evidence>
<dbReference type="OrthoDB" id="8906042at2"/>
<evidence type="ECO:0000256" key="6">
    <source>
        <dbReference type="ARBA" id="ARBA00023136"/>
    </source>
</evidence>
<comment type="similarity">
    <text evidence="7">Belongs to the binding-protein-dependent transport system permease family.</text>
</comment>
<feature type="transmembrane region" description="Helical" evidence="7">
    <location>
        <begin position="231"/>
        <end position="255"/>
    </location>
</feature>
<feature type="domain" description="ABC transmembrane type-1" evidence="8">
    <location>
        <begin position="101"/>
        <end position="288"/>
    </location>
</feature>
<dbReference type="Pfam" id="PF00528">
    <property type="entry name" value="BPD_transp_1"/>
    <property type="match status" value="1"/>
</dbReference>
<evidence type="ECO:0000256" key="3">
    <source>
        <dbReference type="ARBA" id="ARBA00022475"/>
    </source>
</evidence>
<feature type="transmembrane region" description="Helical" evidence="7">
    <location>
        <begin position="37"/>
        <end position="58"/>
    </location>
</feature>
<dbReference type="EMBL" id="SMKR01000082">
    <property type="protein sequence ID" value="TDD22424.1"/>
    <property type="molecule type" value="Genomic_DNA"/>
</dbReference>
<comment type="subcellular location">
    <subcellularLocation>
        <location evidence="1 7">Cell membrane</location>
        <topology evidence="1 7">Multi-pass membrane protein</topology>
    </subcellularLocation>
</comment>
<keyword evidence="4 7" id="KW-0812">Transmembrane</keyword>
<accession>A0A4R4WXA3</accession>
<organism evidence="9 10">
    <name type="scientific">Kribbella turkmenica</name>
    <dbReference type="NCBI Taxonomy" id="2530375"/>
    <lineage>
        <taxon>Bacteria</taxon>
        <taxon>Bacillati</taxon>
        <taxon>Actinomycetota</taxon>
        <taxon>Actinomycetes</taxon>
        <taxon>Propionibacteriales</taxon>
        <taxon>Kribbellaceae</taxon>
        <taxon>Kribbella</taxon>
    </lineage>
</organism>
<dbReference type="SUPFAM" id="SSF161098">
    <property type="entry name" value="MetI-like"/>
    <property type="match status" value="1"/>
</dbReference>
<name>A0A4R4WXA3_9ACTN</name>
<keyword evidence="2 7" id="KW-0813">Transport</keyword>
<proteinExistence type="inferred from homology"/>
<feature type="transmembrane region" description="Helical" evidence="7">
    <location>
        <begin position="267"/>
        <end position="289"/>
    </location>
</feature>
<dbReference type="InterPro" id="IPR000515">
    <property type="entry name" value="MetI-like"/>
</dbReference>
<dbReference type="Pfam" id="PF12911">
    <property type="entry name" value="OppC_N"/>
    <property type="match status" value="1"/>
</dbReference>
<keyword evidence="10" id="KW-1185">Reference proteome</keyword>
<evidence type="ECO:0000256" key="4">
    <source>
        <dbReference type="ARBA" id="ARBA00022692"/>
    </source>
</evidence>
<feature type="transmembrane region" description="Helical" evidence="7">
    <location>
        <begin position="132"/>
        <end position="156"/>
    </location>
</feature>
<dbReference type="PANTHER" id="PTHR43386:SF1">
    <property type="entry name" value="D,D-DIPEPTIDE TRANSPORT SYSTEM PERMEASE PROTEIN DDPC-RELATED"/>
    <property type="match status" value="1"/>
</dbReference>
<gene>
    <name evidence="9" type="ORF">E1218_19435</name>
</gene>
<feature type="transmembrane region" description="Helical" evidence="7">
    <location>
        <begin position="201"/>
        <end position="225"/>
    </location>
</feature>
<dbReference type="Proteomes" id="UP000295172">
    <property type="component" value="Unassembled WGS sequence"/>
</dbReference>
<dbReference type="InterPro" id="IPR035906">
    <property type="entry name" value="MetI-like_sf"/>
</dbReference>
<dbReference type="AlphaFoldDB" id="A0A4R4WXA3"/>
<reference evidence="9 10" key="1">
    <citation type="submission" date="2019-02" db="EMBL/GenBank/DDBJ databases">
        <title>Draft genome sequences of novel Actinobacteria.</title>
        <authorList>
            <person name="Sahin N."/>
            <person name="Ay H."/>
            <person name="Saygin H."/>
        </authorList>
    </citation>
    <scope>NUCLEOTIDE SEQUENCE [LARGE SCALE GENOMIC DNA]</scope>
    <source>
        <strain evidence="9 10">16K104</strain>
    </source>
</reference>
<dbReference type="InterPro" id="IPR025966">
    <property type="entry name" value="OppC_N"/>
</dbReference>
<keyword evidence="3" id="KW-1003">Cell membrane</keyword>
<evidence type="ECO:0000256" key="2">
    <source>
        <dbReference type="ARBA" id="ARBA00022448"/>
    </source>
</evidence>
<dbReference type="GO" id="GO:0071916">
    <property type="term" value="F:dipeptide transmembrane transporter activity"/>
    <property type="evidence" value="ECO:0007669"/>
    <property type="project" value="TreeGrafter"/>
</dbReference>
<evidence type="ECO:0000256" key="1">
    <source>
        <dbReference type="ARBA" id="ARBA00004651"/>
    </source>
</evidence>
<dbReference type="InterPro" id="IPR050366">
    <property type="entry name" value="BP-dependent_transpt_permease"/>
</dbReference>
<protein>
    <submittedName>
        <fullName evidence="9">ABC transporter permease</fullName>
    </submittedName>
</protein>
<dbReference type="Gene3D" id="1.10.3720.10">
    <property type="entry name" value="MetI-like"/>
    <property type="match status" value="1"/>
</dbReference>
<evidence type="ECO:0000313" key="10">
    <source>
        <dbReference type="Proteomes" id="UP000295172"/>
    </source>
</evidence>
<evidence type="ECO:0000256" key="5">
    <source>
        <dbReference type="ARBA" id="ARBA00022989"/>
    </source>
</evidence>
<dbReference type="PANTHER" id="PTHR43386">
    <property type="entry name" value="OLIGOPEPTIDE TRANSPORT SYSTEM PERMEASE PROTEIN APPC"/>
    <property type="match status" value="1"/>
</dbReference>
<evidence type="ECO:0000313" key="9">
    <source>
        <dbReference type="EMBL" id="TDD22424.1"/>
    </source>
</evidence>
<evidence type="ECO:0000259" key="8">
    <source>
        <dbReference type="PROSITE" id="PS50928"/>
    </source>
</evidence>
<dbReference type="PROSITE" id="PS50928">
    <property type="entry name" value="ABC_TM1"/>
    <property type="match status" value="1"/>
</dbReference>